<dbReference type="KEGG" id="cte:CT0951"/>
<keyword evidence="4" id="KW-0520">NAD</keyword>
<dbReference type="Proteomes" id="UP000001007">
    <property type="component" value="Chromosome"/>
</dbReference>
<dbReference type="RefSeq" id="WP_010932631.1">
    <property type="nucleotide sequence ID" value="NC_002932.3"/>
</dbReference>
<evidence type="ECO:0000256" key="3">
    <source>
        <dbReference type="ARBA" id="ARBA00023002"/>
    </source>
</evidence>
<gene>
    <name evidence="7" type="ordered locus">CT0951</name>
</gene>
<evidence type="ECO:0000313" key="7">
    <source>
        <dbReference type="EMBL" id="AAM72186.1"/>
    </source>
</evidence>
<evidence type="ECO:0000259" key="6">
    <source>
        <dbReference type="Pfam" id="PF25137"/>
    </source>
</evidence>
<feature type="domain" description="Alcohol dehydrogenase iron-type/glycerol dehydrogenase GldA" evidence="5">
    <location>
        <begin position="3"/>
        <end position="173"/>
    </location>
</feature>
<keyword evidence="3" id="KW-0560">Oxidoreductase</keyword>
<dbReference type="HOGENOM" id="CLU_007207_0_0_10"/>
<dbReference type="EnsemblBacteria" id="AAM72186">
    <property type="protein sequence ID" value="AAM72186"/>
    <property type="gene ID" value="CT0951"/>
</dbReference>
<dbReference type="SUPFAM" id="SSF56796">
    <property type="entry name" value="Dehydroquinate synthase-like"/>
    <property type="match status" value="1"/>
</dbReference>
<dbReference type="STRING" id="194439.CT0951"/>
<dbReference type="Pfam" id="PF00465">
    <property type="entry name" value="Fe-ADH"/>
    <property type="match status" value="1"/>
</dbReference>
<dbReference type="OrthoDB" id="9801156at2"/>
<dbReference type="InterPro" id="IPR018211">
    <property type="entry name" value="ADH_Fe_CS"/>
</dbReference>
<dbReference type="Pfam" id="PF25137">
    <property type="entry name" value="ADH_Fe_C"/>
    <property type="match status" value="1"/>
</dbReference>
<protein>
    <submittedName>
        <fullName evidence="7">Alcohol dehydrogenase, iron-containing</fullName>
    </submittedName>
</protein>
<organism evidence="7 8">
    <name type="scientific">Chlorobaculum tepidum (strain ATCC 49652 / DSM 12025 / NBRC 103806 / TLS)</name>
    <name type="common">Chlorobium tepidum</name>
    <dbReference type="NCBI Taxonomy" id="194439"/>
    <lineage>
        <taxon>Bacteria</taxon>
        <taxon>Pseudomonadati</taxon>
        <taxon>Chlorobiota</taxon>
        <taxon>Chlorobiia</taxon>
        <taxon>Chlorobiales</taxon>
        <taxon>Chlorobiaceae</taxon>
        <taxon>Chlorobaculum</taxon>
    </lineage>
</organism>
<dbReference type="PROSITE" id="PS00913">
    <property type="entry name" value="ADH_IRON_1"/>
    <property type="match status" value="1"/>
</dbReference>
<dbReference type="CDD" id="cd08183">
    <property type="entry name" value="Fe-ADH-like"/>
    <property type="match status" value="1"/>
</dbReference>
<dbReference type="FunFam" id="3.40.50.1970:FF:000003">
    <property type="entry name" value="Alcohol dehydrogenase, iron-containing"/>
    <property type="match status" value="1"/>
</dbReference>
<evidence type="ECO:0000256" key="1">
    <source>
        <dbReference type="ARBA" id="ARBA00001962"/>
    </source>
</evidence>
<dbReference type="Gene3D" id="3.40.50.1970">
    <property type="match status" value="1"/>
</dbReference>
<comment type="cofactor">
    <cofactor evidence="1">
        <name>Fe cation</name>
        <dbReference type="ChEBI" id="CHEBI:24875"/>
    </cofactor>
</comment>
<dbReference type="eggNOG" id="COG1454">
    <property type="taxonomic scope" value="Bacteria"/>
</dbReference>
<keyword evidence="8" id="KW-1185">Reference proteome</keyword>
<name>Q8KDU3_CHLTE</name>
<dbReference type="InterPro" id="IPR056798">
    <property type="entry name" value="ADH_Fe_C"/>
</dbReference>
<dbReference type="InterPro" id="IPR039697">
    <property type="entry name" value="Alcohol_dehydrogenase_Fe"/>
</dbReference>
<dbReference type="Gene3D" id="1.20.1090.10">
    <property type="entry name" value="Dehydroquinate synthase-like - alpha domain"/>
    <property type="match status" value="1"/>
</dbReference>
<comment type="similarity">
    <text evidence="2">Belongs to the iron-containing alcohol dehydrogenase family.</text>
</comment>
<accession>Q8KDU3</accession>
<evidence type="ECO:0000256" key="4">
    <source>
        <dbReference type="ARBA" id="ARBA00023027"/>
    </source>
</evidence>
<dbReference type="AlphaFoldDB" id="Q8KDU3"/>
<evidence type="ECO:0000313" key="8">
    <source>
        <dbReference type="Proteomes" id="UP000001007"/>
    </source>
</evidence>
<dbReference type="PANTHER" id="PTHR11496:SF102">
    <property type="entry name" value="ALCOHOL DEHYDROGENASE 4"/>
    <property type="match status" value="1"/>
</dbReference>
<proteinExistence type="inferred from homology"/>
<reference evidence="7 8" key="1">
    <citation type="journal article" date="2002" name="Proc. Natl. Acad. Sci. U.S.A.">
        <title>The complete genome sequence of Chlorobium tepidum TLS, a photosynthetic, anaerobic, green-sulfur bacterium.</title>
        <authorList>
            <person name="Eisen J.A."/>
            <person name="Nelson K.E."/>
            <person name="Paulsen I.T."/>
            <person name="Heidelberg J.F."/>
            <person name="Wu M."/>
            <person name="Dodson R.J."/>
            <person name="Deboy R."/>
            <person name="Gwinn M.L."/>
            <person name="Nelson W.C."/>
            <person name="Haft D.H."/>
            <person name="Hickey E.K."/>
            <person name="Peterson J.D."/>
            <person name="Durkin A.S."/>
            <person name="Kolonay J.L."/>
            <person name="Yang F."/>
            <person name="Holt I."/>
            <person name="Umayam L.A."/>
            <person name="Mason T."/>
            <person name="Brenner M."/>
            <person name="Shea T.P."/>
            <person name="Parksey D."/>
            <person name="Nierman W.C."/>
            <person name="Feldblyum T.V."/>
            <person name="Hansen C.L."/>
            <person name="Craven M.B."/>
            <person name="Radune D."/>
            <person name="Vamathevan J."/>
            <person name="Khouri H."/>
            <person name="White O."/>
            <person name="Gruber T.M."/>
            <person name="Ketchum K.A."/>
            <person name="Venter J.C."/>
            <person name="Tettelin H."/>
            <person name="Bryant D.A."/>
            <person name="Fraser C.M."/>
        </authorList>
    </citation>
    <scope>NUCLEOTIDE SEQUENCE [LARGE SCALE GENOMIC DNA]</scope>
    <source>
        <strain evidence="8">ATCC 49652 / DSM 12025 / NBRC 103806 / TLS</strain>
    </source>
</reference>
<dbReference type="GO" id="GO:0004022">
    <property type="term" value="F:alcohol dehydrogenase (NAD+) activity"/>
    <property type="evidence" value="ECO:0007669"/>
    <property type="project" value="TreeGrafter"/>
</dbReference>
<dbReference type="InterPro" id="IPR001670">
    <property type="entry name" value="ADH_Fe/GldA"/>
</dbReference>
<dbReference type="GO" id="GO:0046872">
    <property type="term" value="F:metal ion binding"/>
    <property type="evidence" value="ECO:0007669"/>
    <property type="project" value="InterPro"/>
</dbReference>
<sequence>MPRIHFGPGALAKLPALAAAFGRRMLLVTGRQTLRRSPVASRMLNELRHAGMEVACLEVEREPSPELINEAAALGRQKPFEVVVAIGGGSALDAGKAISAMLLQRDPVERFIEDQPGFTPHDGRKVPFIAVPTTSGTGTEATSNAVISRIGPGGFKRSLRHPAFVPDVAIIDPELMVSLPREVTVSTGMDAFTQLLEAYLSPFASAYTDALCCSGLEHFARSFAVASGDGAASVAVRADMAYAALMSGIVLANAGLGIVHGFASSVGGLFEIPHGTLCATLLAESTRENIRQLRASEGGELGLHKFANASRILTGSATGNLAADCDRLVELLERWQERFAFPRLGEFGVRESDFAEIIAATRSKSNAVPLDASAMQRILAARV</sequence>
<feature type="domain" description="Fe-containing alcohol dehydrogenase-like C-terminal" evidence="6">
    <location>
        <begin position="184"/>
        <end position="362"/>
    </location>
</feature>
<dbReference type="PANTHER" id="PTHR11496">
    <property type="entry name" value="ALCOHOL DEHYDROGENASE"/>
    <property type="match status" value="1"/>
</dbReference>
<evidence type="ECO:0000256" key="2">
    <source>
        <dbReference type="ARBA" id="ARBA00007358"/>
    </source>
</evidence>
<dbReference type="EMBL" id="AE006470">
    <property type="protein sequence ID" value="AAM72186.1"/>
    <property type="molecule type" value="Genomic_DNA"/>
</dbReference>
<evidence type="ECO:0000259" key="5">
    <source>
        <dbReference type="Pfam" id="PF00465"/>
    </source>
</evidence>